<dbReference type="OrthoDB" id="1629754at2"/>
<sequence>MAGYLPRYYETSRIIRSVLQTEGEEFDLVRETLADTLNQCFVRTSTWGLDVWEDELGLPPAPDQPVGERRDKIVSRLRGVGTATIRVVRDVAESYDYGDVEVMEDAPAYTVVVRFIDTLGAPPNIHDLKAAVRAVLPAHLQVEYAYKYLLVNQLHDTMTIDTLQTRKLTDFAPIVPV</sequence>
<reference evidence="1 2" key="1">
    <citation type="submission" date="2018-05" db="EMBL/GenBank/DDBJ databases">
        <title>Paenibacillus flagellatus sp. nov., isolated from selenium mineral soil.</title>
        <authorList>
            <person name="Dai X."/>
        </authorList>
    </citation>
    <scope>NUCLEOTIDE SEQUENCE [LARGE SCALE GENOMIC DNA]</scope>
    <source>
        <strain evidence="1 2">DXL2</strain>
    </source>
</reference>
<comment type="caution">
    <text evidence="1">The sequence shown here is derived from an EMBL/GenBank/DDBJ whole genome shotgun (WGS) entry which is preliminary data.</text>
</comment>
<name>A0A2V5K0R8_9BACL</name>
<proteinExistence type="predicted"/>
<evidence type="ECO:0000313" key="1">
    <source>
        <dbReference type="EMBL" id="PYI52711.1"/>
    </source>
</evidence>
<gene>
    <name evidence="1" type="ORF">DLM86_20480</name>
</gene>
<organism evidence="1 2">
    <name type="scientific">Paenibacillus flagellatus</name>
    <dbReference type="NCBI Taxonomy" id="2211139"/>
    <lineage>
        <taxon>Bacteria</taxon>
        <taxon>Bacillati</taxon>
        <taxon>Bacillota</taxon>
        <taxon>Bacilli</taxon>
        <taxon>Bacillales</taxon>
        <taxon>Paenibacillaceae</taxon>
        <taxon>Paenibacillus</taxon>
    </lineage>
</organism>
<keyword evidence="2" id="KW-1185">Reference proteome</keyword>
<dbReference type="Pfam" id="PF10076">
    <property type="entry name" value="Phage_Mu_Gp48"/>
    <property type="match status" value="1"/>
</dbReference>
<accession>A0A2V5K0R8</accession>
<dbReference type="AlphaFoldDB" id="A0A2V5K0R8"/>
<dbReference type="EMBL" id="QJVJ01000009">
    <property type="protein sequence ID" value="PYI52711.1"/>
    <property type="molecule type" value="Genomic_DNA"/>
</dbReference>
<evidence type="ECO:0000313" key="2">
    <source>
        <dbReference type="Proteomes" id="UP000247476"/>
    </source>
</evidence>
<dbReference type="InterPro" id="IPR018755">
    <property type="entry name" value="Phage_Mu_Gp48"/>
</dbReference>
<dbReference type="Proteomes" id="UP000247476">
    <property type="component" value="Unassembled WGS sequence"/>
</dbReference>
<protein>
    <submittedName>
        <fullName evidence="1">Phage portal protein</fullName>
    </submittedName>
</protein>